<evidence type="ECO:0000256" key="1">
    <source>
        <dbReference type="ARBA" id="ARBA00022596"/>
    </source>
</evidence>
<dbReference type="PANTHER" id="PTHR36566">
    <property type="entry name" value="NICKEL INSERTION PROTEIN-RELATED"/>
    <property type="match status" value="1"/>
</dbReference>
<dbReference type="EMBL" id="JACCFW010000001">
    <property type="protein sequence ID" value="NYJ75939.1"/>
    <property type="molecule type" value="Genomic_DNA"/>
</dbReference>
<reference evidence="3 4" key="1">
    <citation type="submission" date="2020-07" db="EMBL/GenBank/DDBJ databases">
        <title>Sequencing the genomes of 1000 actinobacteria strains.</title>
        <authorList>
            <person name="Klenk H.-P."/>
        </authorList>
    </citation>
    <scope>NUCLEOTIDE SEQUENCE [LARGE SCALE GENOMIC DNA]</scope>
    <source>
        <strain evidence="3 4">DSM 29531</strain>
    </source>
</reference>
<dbReference type="RefSeq" id="WP_343048549.1">
    <property type="nucleotide sequence ID" value="NZ_JACCFW010000001.1"/>
</dbReference>
<dbReference type="Proteomes" id="UP000571817">
    <property type="component" value="Unassembled WGS sequence"/>
</dbReference>
<evidence type="ECO:0000313" key="4">
    <source>
        <dbReference type="Proteomes" id="UP000571817"/>
    </source>
</evidence>
<name>A0A853DJ00_9MICO</name>
<dbReference type="PANTHER" id="PTHR36566:SF1">
    <property type="entry name" value="PYRIDINIUM-3,5-BISTHIOCARBOXYLIC ACID MONONUCLEOTIDE NICKEL INSERTION PROTEIN"/>
    <property type="match status" value="1"/>
</dbReference>
<keyword evidence="1 2" id="KW-0533">Nickel</keyword>
<dbReference type="GO" id="GO:0016151">
    <property type="term" value="F:nickel cation binding"/>
    <property type="evidence" value="ECO:0007669"/>
    <property type="project" value="UniProtKB-UniRule"/>
</dbReference>
<comment type="catalytic activity">
    <reaction evidence="2">
        <text>Ni(II)-pyridinium-3,5-bisthiocarboxylate mononucleotide = pyridinium-3,5-bisthiocarboxylate mononucleotide + Ni(2+)</text>
        <dbReference type="Rhea" id="RHEA:54784"/>
        <dbReference type="ChEBI" id="CHEBI:49786"/>
        <dbReference type="ChEBI" id="CHEBI:137372"/>
        <dbReference type="ChEBI" id="CHEBI:137373"/>
        <dbReference type="EC" id="4.99.1.12"/>
    </reaction>
</comment>
<organism evidence="3 4">
    <name type="scientific">Allobranchiibius huperziae</name>
    <dbReference type="NCBI Taxonomy" id="1874116"/>
    <lineage>
        <taxon>Bacteria</taxon>
        <taxon>Bacillati</taxon>
        <taxon>Actinomycetota</taxon>
        <taxon>Actinomycetes</taxon>
        <taxon>Micrococcales</taxon>
        <taxon>Dermacoccaceae</taxon>
        <taxon>Allobranchiibius</taxon>
    </lineage>
</organism>
<comment type="caution">
    <text evidence="3">The sequence shown here is derived from an EMBL/GenBank/DDBJ whole genome shotgun (WGS) entry which is preliminary data.</text>
</comment>
<dbReference type="GO" id="GO:0051604">
    <property type="term" value="P:protein maturation"/>
    <property type="evidence" value="ECO:0007669"/>
    <property type="project" value="UniProtKB-UniRule"/>
</dbReference>
<dbReference type="Gene3D" id="3.10.20.300">
    <property type="entry name" value="mk0293 like domain"/>
    <property type="match status" value="1"/>
</dbReference>
<keyword evidence="4" id="KW-1185">Reference proteome</keyword>
<protein>
    <recommendedName>
        <fullName evidence="2">Pyridinium-3,5-bisthiocarboxylic acid mononucleotide nickel insertion protein</fullName>
        <shortName evidence="2">P2TMN nickel insertion protein</shortName>
        <ecNumber evidence="2">4.99.1.12</ecNumber>
    </recommendedName>
    <alternativeName>
        <fullName evidence="2">Nickel-pincer cofactor biosynthesis protein LarC</fullName>
    </alternativeName>
</protein>
<gene>
    <name evidence="2" type="primary">larC</name>
    <name evidence="3" type="ORF">HNR15_002902</name>
</gene>
<dbReference type="GO" id="GO:0016829">
    <property type="term" value="F:lyase activity"/>
    <property type="evidence" value="ECO:0007669"/>
    <property type="project" value="UniProtKB-UniRule"/>
</dbReference>
<accession>A0A853DJ00</accession>
<evidence type="ECO:0000313" key="3">
    <source>
        <dbReference type="EMBL" id="NYJ75939.1"/>
    </source>
</evidence>
<dbReference type="InterPro" id="IPR002822">
    <property type="entry name" value="Ni_insertion"/>
</dbReference>
<keyword evidence="2" id="KW-0456">Lyase</keyword>
<dbReference type="Gene3D" id="3.30.70.1380">
    <property type="entry name" value="Transcriptional regulatory protein pf0864 domain like"/>
    <property type="match status" value="1"/>
</dbReference>
<dbReference type="NCBIfam" id="TIGR00299">
    <property type="entry name" value="nickel pincer cofactor biosynthesis protein LarC"/>
    <property type="match status" value="1"/>
</dbReference>
<dbReference type="AlphaFoldDB" id="A0A853DJ00"/>
<sequence length="409" mass="42641">MAEPGRHAWIDAGAGIAGDMLLGALVDAGAPVYVIQDAVDAVVPDAVRMTAREVTRAGQRATKVDVAPVAADQPHRRWSDIRDLIDRAPLEPAVAASAQRVFETLAAAEGRVHGVEATQVHFHEVGAWDSIADVVGVCAALHWHAVRSVSAGPIAVGSGRVTGAHGDLPVPVPAVLELGTGWELRAGGTGELATPTGVALVRALAATCEPLPPMRVRATGVGAGSRDTPGRANVVRVCIGERTETAGQPATEQLWVLEANVDDLDPRVWPTVLTALLEAGAADAWLTPILMKKGRPAHTLSVLCAGGDRSRMGDLVHSLTSTFGSRSYAVDRVALQRDWRIIQVHGHSVRIKVSLDGSGQIVHATPEFEDAATAARAVGLPVRRLLDDAAATATAQGLRAGSLLPPIDS</sequence>
<comment type="function">
    <text evidence="2">Involved in the biosynthesis of a nickel-pincer cofactor ((SCS)Ni(II) pincer complex). Binds Ni(2+), and functions in nickel delivery to pyridinium-3,5-bisthiocarboxylic acid mononucleotide (P2TMN), to form the mature cofactor. Is thus probably required for the activation of nickel-pincer cofactor-dependent enzymes.</text>
</comment>
<comment type="similarity">
    <text evidence="2">Belongs to the LarC family.</text>
</comment>
<proteinExistence type="inferred from homology"/>
<dbReference type="HAMAP" id="MF_01074">
    <property type="entry name" value="LarC"/>
    <property type="match status" value="1"/>
</dbReference>
<dbReference type="EC" id="4.99.1.12" evidence="2"/>
<dbReference type="Pfam" id="PF01969">
    <property type="entry name" value="Ni_insertion"/>
    <property type="match status" value="1"/>
</dbReference>
<evidence type="ECO:0000256" key="2">
    <source>
        <dbReference type="HAMAP-Rule" id="MF_01074"/>
    </source>
</evidence>